<evidence type="ECO:0000313" key="7">
    <source>
        <dbReference type="Proteomes" id="UP001268819"/>
    </source>
</evidence>
<evidence type="ECO:0000259" key="4">
    <source>
        <dbReference type="PROSITE" id="PS50042"/>
    </source>
</evidence>
<keyword evidence="7" id="KW-1185">Reference proteome</keyword>
<accession>A0ABU1PVL1</accession>
<dbReference type="EMBL" id="JAVDSG010000001">
    <property type="protein sequence ID" value="MDR6594685.1"/>
    <property type="molecule type" value="Genomic_DNA"/>
</dbReference>
<proteinExistence type="predicted"/>
<name>A0ABU1PVL1_9PSEU</name>
<dbReference type="CDD" id="cd00038">
    <property type="entry name" value="CAP_ED"/>
    <property type="match status" value="1"/>
</dbReference>
<dbReference type="Gene3D" id="1.10.10.10">
    <property type="entry name" value="Winged helix-like DNA-binding domain superfamily/Winged helix DNA-binding domain"/>
    <property type="match status" value="1"/>
</dbReference>
<dbReference type="SUPFAM" id="SSF46785">
    <property type="entry name" value="Winged helix' DNA-binding domain"/>
    <property type="match status" value="1"/>
</dbReference>
<dbReference type="Proteomes" id="UP001268819">
    <property type="component" value="Unassembled WGS sequence"/>
</dbReference>
<dbReference type="InterPro" id="IPR012318">
    <property type="entry name" value="HTH_CRP"/>
</dbReference>
<reference evidence="6 7" key="1">
    <citation type="submission" date="2023-07" db="EMBL/GenBank/DDBJ databases">
        <title>Sequencing the genomes of 1000 actinobacteria strains.</title>
        <authorList>
            <person name="Klenk H.-P."/>
        </authorList>
    </citation>
    <scope>NUCLEOTIDE SEQUENCE [LARGE SCALE GENOMIC DNA]</scope>
    <source>
        <strain evidence="6 7">DSM 43749</strain>
    </source>
</reference>
<feature type="domain" description="Cyclic nucleotide-binding" evidence="4">
    <location>
        <begin position="1"/>
        <end position="55"/>
    </location>
</feature>
<dbReference type="SUPFAM" id="SSF51206">
    <property type="entry name" value="cAMP-binding domain-like"/>
    <property type="match status" value="1"/>
</dbReference>
<evidence type="ECO:0000313" key="6">
    <source>
        <dbReference type="EMBL" id="MDR6594685.1"/>
    </source>
</evidence>
<keyword evidence="2" id="KW-0238">DNA-binding</keyword>
<dbReference type="InterPro" id="IPR000595">
    <property type="entry name" value="cNMP-bd_dom"/>
</dbReference>
<evidence type="ECO:0000256" key="3">
    <source>
        <dbReference type="ARBA" id="ARBA00023163"/>
    </source>
</evidence>
<keyword evidence="3" id="KW-0804">Transcription</keyword>
<dbReference type="Pfam" id="PF13545">
    <property type="entry name" value="HTH_Crp_2"/>
    <property type="match status" value="1"/>
</dbReference>
<comment type="caution">
    <text evidence="6">The sequence shown here is derived from an EMBL/GenBank/DDBJ whole genome shotgun (WGS) entry which is preliminary data.</text>
</comment>
<dbReference type="InterPro" id="IPR018490">
    <property type="entry name" value="cNMP-bd_dom_sf"/>
</dbReference>
<evidence type="ECO:0000259" key="5">
    <source>
        <dbReference type="PROSITE" id="PS51063"/>
    </source>
</evidence>
<gene>
    <name evidence="6" type="ORF">J2S66_003069</name>
</gene>
<dbReference type="PROSITE" id="PS50042">
    <property type="entry name" value="CNMP_BINDING_3"/>
    <property type="match status" value="1"/>
</dbReference>
<evidence type="ECO:0000256" key="2">
    <source>
        <dbReference type="ARBA" id="ARBA00023125"/>
    </source>
</evidence>
<dbReference type="InterPro" id="IPR014710">
    <property type="entry name" value="RmlC-like_jellyroll"/>
</dbReference>
<protein>
    <submittedName>
        <fullName evidence="6">CRP-like cAMP-binding protein</fullName>
    </submittedName>
</protein>
<evidence type="ECO:0000256" key="1">
    <source>
        <dbReference type="ARBA" id="ARBA00023015"/>
    </source>
</evidence>
<dbReference type="InterPro" id="IPR036388">
    <property type="entry name" value="WH-like_DNA-bd_sf"/>
</dbReference>
<dbReference type="InterPro" id="IPR036390">
    <property type="entry name" value="WH_DNA-bd_sf"/>
</dbReference>
<dbReference type="PROSITE" id="PS51063">
    <property type="entry name" value="HTH_CRP_2"/>
    <property type="match status" value="1"/>
</dbReference>
<dbReference type="Pfam" id="PF00027">
    <property type="entry name" value="cNMP_binding"/>
    <property type="match status" value="1"/>
</dbReference>
<dbReference type="Gene3D" id="2.60.120.10">
    <property type="entry name" value="Jelly Rolls"/>
    <property type="match status" value="1"/>
</dbReference>
<keyword evidence="1" id="KW-0805">Transcription regulation</keyword>
<organism evidence="6 7">
    <name type="scientific">Saccharothrix longispora</name>
    <dbReference type="NCBI Taxonomy" id="33920"/>
    <lineage>
        <taxon>Bacteria</taxon>
        <taxon>Bacillati</taxon>
        <taxon>Actinomycetota</taxon>
        <taxon>Actinomycetes</taxon>
        <taxon>Pseudonocardiales</taxon>
        <taxon>Pseudonocardiaceae</taxon>
        <taxon>Saccharothrix</taxon>
    </lineage>
</organism>
<feature type="domain" description="HTH crp-type" evidence="5">
    <location>
        <begin position="85"/>
        <end position="160"/>
    </location>
</feature>
<sequence length="171" mass="19086">MAYSRDGKRCLLSIHPEGDTFGELALFGPPRAESAMAMTRTVLRQVPASRLRQALSDDALLQDFIVKLGERVVEQQQMITNLLTMDSERRLAAILLHLAQKVGNRADCGYVVEIRDRITQEDLSGMVGTTRSRVGYFLKRFRDAGLVESVPDSFLCINESRMTAFLEGCAC</sequence>